<evidence type="ECO:0000259" key="2">
    <source>
        <dbReference type="Pfam" id="PF06580"/>
    </source>
</evidence>
<feature type="transmembrane region" description="Helical" evidence="1">
    <location>
        <begin position="130"/>
        <end position="151"/>
    </location>
</feature>
<keyword evidence="1" id="KW-1133">Transmembrane helix</keyword>
<dbReference type="GO" id="GO:0016020">
    <property type="term" value="C:membrane"/>
    <property type="evidence" value="ECO:0007669"/>
    <property type="project" value="InterPro"/>
</dbReference>
<dbReference type="Pfam" id="PF06580">
    <property type="entry name" value="His_kinase"/>
    <property type="match status" value="1"/>
</dbReference>
<accession>A0AAU9B2K0</accession>
<keyword evidence="1" id="KW-0472">Membrane</keyword>
<dbReference type="InterPro" id="IPR050640">
    <property type="entry name" value="Bact_2-comp_sensor_kinase"/>
</dbReference>
<dbReference type="GO" id="GO:0000155">
    <property type="term" value="F:phosphorelay sensor kinase activity"/>
    <property type="evidence" value="ECO:0007669"/>
    <property type="project" value="InterPro"/>
</dbReference>
<evidence type="ECO:0000313" key="3">
    <source>
        <dbReference type="EMBL" id="BAV99297.1"/>
    </source>
</evidence>
<sequence length="370" mass="40983">MGIVGARYRFAMRLRLPPLWLLVLLWWIAYAVVYAGQVLSMSEASGHPEPFAKILVDSLSIWLTWVPITLGLVWVVRRWPIEPGRIGRALAIQSLAVLAAVLLRAAHMYFTNSIHVWFEVLPDFATVALMSLRNNVMMAWMIVAAAHAVVLSERMRERERRLLQVEAHLARSRLEALSAKLHPHFLFNTLNSIAELVHSDPDVAEDVLVGLAELLHDSLDADQAPLRPLRAEAELIRTYLGIERLRLGERLQTQWALDDDALDLPVPTLLLLPLVENAIVHAIARRREPGLLSVRATREDGRLIIEVANPLAAGGSAPGSGLGLGTTRERLRWLYAEAATLEHGPTPDGRHLVRVGLPLTRAASAADPAP</sequence>
<keyword evidence="1" id="KW-0812">Transmembrane</keyword>
<reference evidence="3 4" key="1">
    <citation type="journal article" date="2017" name="DNA Res.">
        <title>Complete genome sequence and expression profile of the commercial lytic enzyme producer Lysobacter enzymogenes M497-1.</title>
        <authorList>
            <person name="Takami H."/>
            <person name="Toyoda A."/>
            <person name="Uchiyama I."/>
            <person name="Itoh T."/>
            <person name="Takaki Y."/>
            <person name="Arai W."/>
            <person name="Nishi S."/>
            <person name="Kawai M."/>
            <person name="Shinya K."/>
            <person name="Ikeda H."/>
        </authorList>
    </citation>
    <scope>NUCLEOTIDE SEQUENCE [LARGE SCALE GENOMIC DNA]</scope>
    <source>
        <strain evidence="3 4">M497-1</strain>
    </source>
</reference>
<dbReference type="EMBL" id="AP014940">
    <property type="protein sequence ID" value="BAV99297.1"/>
    <property type="molecule type" value="Genomic_DNA"/>
</dbReference>
<evidence type="ECO:0000313" key="4">
    <source>
        <dbReference type="Proteomes" id="UP000218824"/>
    </source>
</evidence>
<protein>
    <submittedName>
        <fullName evidence="3">Histidine kinase</fullName>
    </submittedName>
</protein>
<proteinExistence type="predicted"/>
<dbReference type="InterPro" id="IPR010559">
    <property type="entry name" value="Sig_transdc_His_kin_internal"/>
</dbReference>
<dbReference type="Gene3D" id="3.30.565.10">
    <property type="entry name" value="Histidine kinase-like ATPase, C-terminal domain"/>
    <property type="match status" value="1"/>
</dbReference>
<feature type="transmembrane region" description="Helical" evidence="1">
    <location>
        <begin position="89"/>
        <end position="110"/>
    </location>
</feature>
<dbReference type="Proteomes" id="UP000218824">
    <property type="component" value="Chromosome"/>
</dbReference>
<dbReference type="KEGG" id="lem:LEN_3810"/>
<feature type="transmembrane region" description="Helical" evidence="1">
    <location>
        <begin position="59"/>
        <end position="77"/>
    </location>
</feature>
<organism evidence="3 4">
    <name type="scientific">Lysobacter enzymogenes</name>
    <dbReference type="NCBI Taxonomy" id="69"/>
    <lineage>
        <taxon>Bacteria</taxon>
        <taxon>Pseudomonadati</taxon>
        <taxon>Pseudomonadota</taxon>
        <taxon>Gammaproteobacteria</taxon>
        <taxon>Lysobacterales</taxon>
        <taxon>Lysobacteraceae</taxon>
        <taxon>Lysobacter</taxon>
    </lineage>
</organism>
<name>A0AAU9B2K0_LYSEN</name>
<gene>
    <name evidence="3" type="ORF">LEN_3810</name>
</gene>
<dbReference type="PANTHER" id="PTHR34220">
    <property type="entry name" value="SENSOR HISTIDINE KINASE YPDA"/>
    <property type="match status" value="1"/>
</dbReference>
<feature type="domain" description="Signal transduction histidine kinase internal region" evidence="2">
    <location>
        <begin position="173"/>
        <end position="251"/>
    </location>
</feature>
<keyword evidence="3" id="KW-0808">Transferase</keyword>
<dbReference type="InterPro" id="IPR036890">
    <property type="entry name" value="HATPase_C_sf"/>
</dbReference>
<keyword evidence="3" id="KW-0418">Kinase</keyword>
<evidence type="ECO:0000256" key="1">
    <source>
        <dbReference type="SAM" id="Phobius"/>
    </source>
</evidence>
<dbReference type="SUPFAM" id="SSF55874">
    <property type="entry name" value="ATPase domain of HSP90 chaperone/DNA topoisomerase II/histidine kinase"/>
    <property type="match status" value="1"/>
</dbReference>
<dbReference type="PANTHER" id="PTHR34220:SF7">
    <property type="entry name" value="SENSOR HISTIDINE KINASE YPDA"/>
    <property type="match status" value="1"/>
</dbReference>
<dbReference type="AlphaFoldDB" id="A0AAU9B2K0"/>